<reference evidence="1 2" key="1">
    <citation type="submission" date="2018-01" db="EMBL/GenBank/DDBJ databases">
        <title>Complete genome sequence of G25-42.</title>
        <authorList>
            <person name="Zheng Z."/>
            <person name="Sun M."/>
        </authorList>
    </citation>
    <scope>NUCLEOTIDE SEQUENCE [LARGE SCALE GENOMIC DNA]</scope>
    <source>
        <strain evidence="1 2">G25-42</strain>
    </source>
</reference>
<dbReference type="InterPro" id="IPR014054">
    <property type="entry name" value="Phage_regulatory_Rha"/>
</dbReference>
<evidence type="ECO:0000313" key="2">
    <source>
        <dbReference type="Proteomes" id="UP000286687"/>
    </source>
</evidence>
<sequence>MDGLTVANELVFESNGEVVTDSLTIAEMFGKEHKNIKRDILETISKLASLQHNAEVDELGINFNTLKFEPIEYRDNRNRIQEKYILNFDAFMLVTMSYTTQKAMLLKVKYINEFNRMKNYIQSQQQVPTDPMSILKLTFEALEGQKQELQHIKSDVKDLRENAPLFAVECDEISNAVKRHGVALLGGKQSNAYQHAGIRGKVYRDIYNQLYREFGVTSHKAIKRGHLALATKIVGAYTLPIVLSEKINIVNSQIKFSEM</sequence>
<comment type="caution">
    <text evidence="1">The sequence shown here is derived from an EMBL/GenBank/DDBJ whole genome shotgun (WGS) entry which is preliminary data.</text>
</comment>
<protein>
    <submittedName>
        <fullName evidence="1">Phage regulatory protein</fullName>
    </submittedName>
</protein>
<dbReference type="Proteomes" id="UP000286687">
    <property type="component" value="Unassembled WGS sequence"/>
</dbReference>
<dbReference type="NCBIfam" id="TIGR02681">
    <property type="entry name" value="phage_pRha"/>
    <property type="match status" value="1"/>
</dbReference>
<dbReference type="AlphaFoldDB" id="A0A437SDX4"/>
<evidence type="ECO:0000313" key="1">
    <source>
        <dbReference type="EMBL" id="RVU61312.1"/>
    </source>
</evidence>
<dbReference type="Pfam" id="PF09669">
    <property type="entry name" value="Phage_pRha"/>
    <property type="match status" value="1"/>
</dbReference>
<dbReference type="Pfam" id="PF10552">
    <property type="entry name" value="ORF6C"/>
    <property type="match status" value="1"/>
</dbReference>
<dbReference type="InterPro" id="IPR018878">
    <property type="entry name" value="ORF6C_dom"/>
</dbReference>
<dbReference type="EMBL" id="LDER01000325">
    <property type="protein sequence ID" value="RVU61312.1"/>
    <property type="molecule type" value="Genomic_DNA"/>
</dbReference>
<gene>
    <name evidence="1" type="ORF">BM74_26715</name>
</gene>
<dbReference type="RefSeq" id="WP_042597103.1">
    <property type="nucleotide sequence ID" value="NZ_JABWHT010000004.1"/>
</dbReference>
<accession>A0A437SDX4</accession>
<name>A0A437SDX4_BACTU</name>
<organism evidence="1 2">
    <name type="scientific">Bacillus thuringiensis</name>
    <dbReference type="NCBI Taxonomy" id="1428"/>
    <lineage>
        <taxon>Bacteria</taxon>
        <taxon>Bacillati</taxon>
        <taxon>Bacillota</taxon>
        <taxon>Bacilli</taxon>
        <taxon>Bacillales</taxon>
        <taxon>Bacillaceae</taxon>
        <taxon>Bacillus</taxon>
        <taxon>Bacillus cereus group</taxon>
    </lineage>
</organism>
<proteinExistence type="predicted"/>